<dbReference type="PROSITE" id="PS50016">
    <property type="entry name" value="ZF_PHD_2"/>
    <property type="match status" value="1"/>
</dbReference>
<dbReference type="PANTHER" id="PTHR13793">
    <property type="entry name" value="PHD FINGER PROTEINS"/>
    <property type="match status" value="1"/>
</dbReference>
<dbReference type="InterPro" id="IPR013083">
    <property type="entry name" value="Znf_RING/FYVE/PHD"/>
</dbReference>
<evidence type="ECO:0000256" key="1">
    <source>
        <dbReference type="ARBA" id="ARBA00004123"/>
    </source>
</evidence>
<reference evidence="11" key="1">
    <citation type="submission" date="2020-10" db="EMBL/GenBank/DDBJ databases">
        <authorList>
            <person name="Palmer J.M."/>
        </authorList>
    </citation>
    <scope>NUCLEOTIDE SEQUENCE</scope>
    <source>
        <strain evidence="11">UCD 2041</strain>
    </source>
</reference>
<dbReference type="PROSITE" id="PS51805">
    <property type="entry name" value="EPHD"/>
    <property type="match status" value="1"/>
</dbReference>
<evidence type="ECO:0000256" key="2">
    <source>
        <dbReference type="ARBA" id="ARBA00022723"/>
    </source>
</evidence>
<dbReference type="InterPro" id="IPR019786">
    <property type="entry name" value="Zinc_finger_PHD-type_CS"/>
</dbReference>
<dbReference type="InterPro" id="IPR001965">
    <property type="entry name" value="Znf_PHD"/>
</dbReference>
<dbReference type="InterPro" id="IPR011011">
    <property type="entry name" value="Znf_FYVE_PHD"/>
</dbReference>
<dbReference type="AlphaFoldDB" id="A0A871R640"/>
<evidence type="ECO:0008006" key="13">
    <source>
        <dbReference type="Google" id="ProtNLM"/>
    </source>
</evidence>
<keyword evidence="5" id="KW-0862">Zinc</keyword>
<evidence type="ECO:0000256" key="6">
    <source>
        <dbReference type="ARBA" id="ARBA00023242"/>
    </source>
</evidence>
<dbReference type="GeneID" id="64574323"/>
<accession>A0A871R640</accession>
<evidence type="ECO:0000313" key="11">
    <source>
        <dbReference type="EMBL" id="QOU22227.1"/>
    </source>
</evidence>
<evidence type="ECO:0000259" key="9">
    <source>
        <dbReference type="PROSITE" id="PS50016"/>
    </source>
</evidence>
<name>A0A871R640_DEKBR</name>
<evidence type="ECO:0000256" key="5">
    <source>
        <dbReference type="ARBA" id="ARBA00022833"/>
    </source>
</evidence>
<dbReference type="Proteomes" id="UP000663131">
    <property type="component" value="Chromosome 9"/>
</dbReference>
<sequence>MKTNRPKLKKSAVFPLKPREEIDFTEYYDNLDVDQQLEVKIIRNSKNGTQHHGKHQNKQVGEEVAQKSDELYDKMYNDSSLVYYRQDKRQRDKAILGRLKHPKFKRVQFEAVGSVSSSADPDSGVLIMNRKYHKYGYNDSSSKRVGQRGLTAYKRANESDYGLITGRLRKDEKLKVLYDMDNQDSLYVDYVNRQRAENGLKEISNEFFELVMTFIEMQFFFIEQLLPPSVANEDALSKKLAAKCSMYGSDDGIGVSPEEDQCCAICNRNDCDASNAIVFCDGCNIAVHQECYGIPFIPEGPWLCRRCLISRDHTQRCLFCPSTTGAFKQTDDGHWAHNICTLWISEVYFANPTYMEPIEGIQNIPKGRWKLTCFICRRKVGACIQCSKHNCFVAYHATCAKRAGLYMEMKEGVKGALDHPLSLISYCDRHTPGSWACSHDTALGIEKTRLFYSRSNVSKLNKQARYENYVPVSTEKFRELQESKSRLFKWKTNRGSPVVPHAVVERMESYLKRERLLPDGSEDLLANICKYWTLKREQSKIPLIRRPDPINYGSMTLDDVQDRLGVLDMIKKDVQKLGEISERVSERSVQTSRLNSVLVQESEAFYLPRLFAIETVGSAFLHSDKYGVLDTILTDNEGVIDGKQLRYKIENGGYDSVEELIDDIEQLAGYVLSTYSRNSGPYKLFKLHWGKMKRQKYQMARNFEWLCEEGEQGLREAYGCFERNGLAVCEVPKHAYGGEGDEMKGRGEKKGRDEKLKKKEREDDRKDLRPFGNSISDRLR</sequence>
<dbReference type="PANTHER" id="PTHR13793:SF107">
    <property type="entry name" value="BROMODOMAIN-CONTAINING PROTEIN HOMOLOG"/>
    <property type="match status" value="1"/>
</dbReference>
<keyword evidence="4 7" id="KW-0863">Zinc-finger</keyword>
<dbReference type="InterPro" id="IPR050701">
    <property type="entry name" value="Histone_Mod_Regulator"/>
</dbReference>
<dbReference type="CDD" id="cd15492">
    <property type="entry name" value="PHD_BRPF_JADE_like"/>
    <property type="match status" value="1"/>
</dbReference>
<dbReference type="EMBL" id="CP063137">
    <property type="protein sequence ID" value="QOU22227.1"/>
    <property type="molecule type" value="Genomic_DNA"/>
</dbReference>
<dbReference type="PROSITE" id="PS01359">
    <property type="entry name" value="ZF_PHD_1"/>
    <property type="match status" value="1"/>
</dbReference>
<keyword evidence="2" id="KW-0479">Metal-binding</keyword>
<dbReference type="InterPro" id="IPR019542">
    <property type="entry name" value="Enhancer_polycomb-like_N"/>
</dbReference>
<evidence type="ECO:0000256" key="4">
    <source>
        <dbReference type="ARBA" id="ARBA00022771"/>
    </source>
</evidence>
<evidence type="ECO:0000256" key="3">
    <source>
        <dbReference type="ARBA" id="ARBA00022737"/>
    </source>
</evidence>
<dbReference type="GO" id="GO:0008270">
    <property type="term" value="F:zinc ion binding"/>
    <property type="evidence" value="ECO:0007669"/>
    <property type="project" value="UniProtKB-KW"/>
</dbReference>
<dbReference type="KEGG" id="bbrx:BRETT_002399"/>
<dbReference type="SUPFAM" id="SSF57903">
    <property type="entry name" value="FYVE/PHD zinc finger"/>
    <property type="match status" value="1"/>
</dbReference>
<dbReference type="RefSeq" id="XP_041138720.1">
    <property type="nucleotide sequence ID" value="XM_041280929.1"/>
</dbReference>
<dbReference type="GO" id="GO:0005634">
    <property type="term" value="C:nucleus"/>
    <property type="evidence" value="ECO:0007669"/>
    <property type="project" value="UniProtKB-SubCell"/>
</dbReference>
<feature type="domain" description="PHD-type" evidence="9">
    <location>
        <begin position="260"/>
        <end position="310"/>
    </location>
</feature>
<dbReference type="Pfam" id="PF13831">
    <property type="entry name" value="PHD_2"/>
    <property type="match status" value="1"/>
</dbReference>
<evidence type="ECO:0000313" key="12">
    <source>
        <dbReference type="Proteomes" id="UP000663131"/>
    </source>
</evidence>
<organism evidence="11 12">
    <name type="scientific">Dekkera bruxellensis</name>
    <name type="common">Brettanomyces custersii</name>
    <dbReference type="NCBI Taxonomy" id="5007"/>
    <lineage>
        <taxon>Eukaryota</taxon>
        <taxon>Fungi</taxon>
        <taxon>Dikarya</taxon>
        <taxon>Ascomycota</taxon>
        <taxon>Saccharomycotina</taxon>
        <taxon>Pichiomycetes</taxon>
        <taxon>Pichiales</taxon>
        <taxon>Pichiaceae</taxon>
        <taxon>Brettanomyces</taxon>
    </lineage>
</organism>
<dbReference type="GO" id="GO:0006357">
    <property type="term" value="P:regulation of transcription by RNA polymerase II"/>
    <property type="evidence" value="ECO:0007669"/>
    <property type="project" value="TreeGrafter"/>
</dbReference>
<dbReference type="InterPro" id="IPR019787">
    <property type="entry name" value="Znf_PHD-finger"/>
</dbReference>
<dbReference type="InterPro" id="IPR034732">
    <property type="entry name" value="EPHD"/>
</dbReference>
<dbReference type="FunFam" id="3.30.40.10:FF:000007">
    <property type="entry name" value="Bromodomain containing 1, isoform CRA_b"/>
    <property type="match status" value="1"/>
</dbReference>
<comment type="subcellular location">
    <subcellularLocation>
        <location evidence="1">Nucleus</location>
    </subcellularLocation>
</comment>
<dbReference type="Gene3D" id="3.30.40.10">
    <property type="entry name" value="Zinc/RING finger domain, C3HC4 (zinc finger)"/>
    <property type="match status" value="2"/>
</dbReference>
<dbReference type="OrthoDB" id="20839at2759"/>
<dbReference type="Pfam" id="PF10513">
    <property type="entry name" value="EPL1"/>
    <property type="match status" value="1"/>
</dbReference>
<dbReference type="SMART" id="SM00249">
    <property type="entry name" value="PHD"/>
    <property type="match status" value="2"/>
</dbReference>
<evidence type="ECO:0000256" key="7">
    <source>
        <dbReference type="PROSITE-ProRule" id="PRU00146"/>
    </source>
</evidence>
<evidence type="ECO:0000256" key="8">
    <source>
        <dbReference type="SAM" id="MobiDB-lite"/>
    </source>
</evidence>
<feature type="compositionally biased region" description="Basic and acidic residues" evidence="8">
    <location>
        <begin position="741"/>
        <end position="769"/>
    </location>
</feature>
<keyword evidence="6" id="KW-0539">Nucleus</keyword>
<feature type="domain" description="PHD-type" evidence="10">
    <location>
        <begin position="314"/>
        <end position="431"/>
    </location>
</feature>
<proteinExistence type="predicted"/>
<protein>
    <recommendedName>
        <fullName evidence="13">NuA3 HAT complex component NTO1</fullName>
    </recommendedName>
</protein>
<dbReference type="Pfam" id="PF13832">
    <property type="entry name" value="zf-HC5HC2H_2"/>
    <property type="match status" value="1"/>
</dbReference>
<evidence type="ECO:0000259" key="10">
    <source>
        <dbReference type="PROSITE" id="PS51805"/>
    </source>
</evidence>
<feature type="region of interest" description="Disordered" evidence="8">
    <location>
        <begin position="737"/>
        <end position="780"/>
    </location>
</feature>
<reference evidence="11" key="2">
    <citation type="journal article" name="BMC Genomics">
        <title>New genome assemblies reveal patterns of domestication and adaptation across Brettanomyces (Dekkera) species.</title>
        <authorList>
            <person name="Roach M.J."/>
            <person name="Borneman A.R."/>
        </authorList>
    </citation>
    <scope>NUCLEOTIDE SEQUENCE</scope>
    <source>
        <strain evidence="11">UCD 2041</strain>
    </source>
</reference>
<gene>
    <name evidence="11" type="ORF">BRETT_002399</name>
</gene>
<keyword evidence="3" id="KW-0677">Repeat</keyword>